<sequence length="195" mass="20704">MMYNPYQWEAMMGHGGYPGMQGGPFNPYMMMGSQQQQSMMAGGSPGLGQMNPAADLGVKPFDSSKMKQGRMGHYGYSEGRGPPVGQLPAGFQASQSPMAQSQGGSVAAGGTPSSAYYQGRSSMGWGDPGSGPRARYDGATSSGRQVQADLDTPYPRSAANEATTGWTRWGPDGLVVNRIDGRMGMNHHRLREGRV</sequence>
<feature type="compositionally biased region" description="Low complexity" evidence="1">
    <location>
        <begin position="99"/>
        <end position="110"/>
    </location>
</feature>
<dbReference type="GeneID" id="92181825"/>
<feature type="region of interest" description="Disordered" evidence="1">
    <location>
        <begin position="118"/>
        <end position="144"/>
    </location>
</feature>
<gene>
    <name evidence="2" type="ORF">IAR55_004567</name>
</gene>
<evidence type="ECO:0000313" key="3">
    <source>
        <dbReference type="Proteomes" id="UP001388673"/>
    </source>
</evidence>
<dbReference type="RefSeq" id="XP_066802079.1">
    <property type="nucleotide sequence ID" value="XM_066947665.1"/>
</dbReference>
<dbReference type="EMBL" id="JBCAWK010000008">
    <property type="protein sequence ID" value="KAK8850648.1"/>
    <property type="molecule type" value="Genomic_DNA"/>
</dbReference>
<dbReference type="KEGG" id="kne:92181825"/>
<reference evidence="2 3" key="1">
    <citation type="journal article" date="2024" name="bioRxiv">
        <title>Comparative genomics of Cryptococcus and Kwoniella reveals pathogenesis evolution and contrasting karyotype dynamics via intercentromeric recombination or chromosome fusion.</title>
        <authorList>
            <person name="Coelho M.A."/>
            <person name="David-Palma M."/>
            <person name="Shea T."/>
            <person name="Bowers K."/>
            <person name="McGinley-Smith S."/>
            <person name="Mohammad A.W."/>
            <person name="Gnirke A."/>
            <person name="Yurkov A.M."/>
            <person name="Nowrousian M."/>
            <person name="Sun S."/>
            <person name="Cuomo C.A."/>
            <person name="Heitman J."/>
        </authorList>
    </citation>
    <scope>NUCLEOTIDE SEQUENCE [LARGE SCALE GENOMIC DNA]</scope>
    <source>
        <strain evidence="2 3">CBS 13917</strain>
    </source>
</reference>
<keyword evidence="3" id="KW-1185">Reference proteome</keyword>
<evidence type="ECO:0000313" key="2">
    <source>
        <dbReference type="EMBL" id="KAK8850648.1"/>
    </source>
</evidence>
<dbReference type="Proteomes" id="UP001388673">
    <property type="component" value="Unassembled WGS sequence"/>
</dbReference>
<organism evidence="2 3">
    <name type="scientific">Kwoniella newhampshirensis</name>
    <dbReference type="NCBI Taxonomy" id="1651941"/>
    <lineage>
        <taxon>Eukaryota</taxon>
        <taxon>Fungi</taxon>
        <taxon>Dikarya</taxon>
        <taxon>Basidiomycota</taxon>
        <taxon>Agaricomycotina</taxon>
        <taxon>Tremellomycetes</taxon>
        <taxon>Tremellales</taxon>
        <taxon>Cryptococcaceae</taxon>
        <taxon>Kwoniella</taxon>
    </lineage>
</organism>
<dbReference type="AlphaFoldDB" id="A0AAW0YNS9"/>
<accession>A0AAW0YNS9</accession>
<name>A0AAW0YNS9_9TREE</name>
<feature type="region of interest" description="Disordered" evidence="1">
    <location>
        <begin position="94"/>
        <end position="113"/>
    </location>
</feature>
<protein>
    <submittedName>
        <fullName evidence="2">Uncharacterized protein</fullName>
    </submittedName>
</protein>
<evidence type="ECO:0000256" key="1">
    <source>
        <dbReference type="SAM" id="MobiDB-lite"/>
    </source>
</evidence>
<comment type="caution">
    <text evidence="2">The sequence shown here is derived from an EMBL/GenBank/DDBJ whole genome shotgun (WGS) entry which is preliminary data.</text>
</comment>
<proteinExistence type="predicted"/>